<feature type="region of interest" description="Disordered" evidence="2">
    <location>
        <begin position="33"/>
        <end position="67"/>
    </location>
</feature>
<feature type="compositionally biased region" description="Basic and acidic residues" evidence="2">
    <location>
        <begin position="35"/>
        <end position="54"/>
    </location>
</feature>
<feature type="domain" description="C3H1-type" evidence="3">
    <location>
        <begin position="2"/>
        <end position="30"/>
    </location>
</feature>
<evidence type="ECO:0000313" key="4">
    <source>
        <dbReference type="EMBL" id="CEL56531.1"/>
    </source>
</evidence>
<evidence type="ECO:0000259" key="3">
    <source>
        <dbReference type="PROSITE" id="PS50103"/>
    </source>
</evidence>
<keyword evidence="1" id="KW-0863">Zinc-finger</keyword>
<evidence type="ECO:0000256" key="2">
    <source>
        <dbReference type="SAM" id="MobiDB-lite"/>
    </source>
</evidence>
<accession>A0A0B7FET6</accession>
<feature type="zinc finger region" description="C3H1-type" evidence="1">
    <location>
        <begin position="2"/>
        <end position="30"/>
    </location>
</feature>
<dbReference type="PROSITE" id="PS50103">
    <property type="entry name" value="ZF_C3H1"/>
    <property type="match status" value="1"/>
</dbReference>
<protein>
    <recommendedName>
        <fullName evidence="3">C3H1-type domain-containing protein</fullName>
    </recommendedName>
</protein>
<sequence length="457" mass="51390">MQPSTSACRYFSSASGCIKGGHCRFQHIRSSAWANHERSDEPTNNRGSPPRDDSSADANSVKTHPRDTRFYQLDGSGVFLVDGVLFKVQATAIFGPRSTVKSNRGSTPLYIEDIFPRLSGSSDTNPTELSGITKEQFRNYLLPITSLPYDEEYSKLLVDYLTPENHNQDLCVKYLDIAAVSQRLGMTKLEEWATNALCAIFTQSAGSFRRIAYEWEWATLLRLREWSRETFLDLPVQAFIQYLVLCITQDIRNSQGGGSLFRSADLVQIYQGFKNSESNEALFGCAFLNILSLGHRSQVWSDLTRDDRAIFYAAQAQLIDLPCELTPGTLAWVASPKPALLQQLCNGCQKIVSDVWAKTFEECFEGIGSDRPLKDVRLLAEMPIYRPELWKRMSRKAFTDCSQAAANPSRFQLPSTAPVMLRPATTTCPFGPLLNDVDQHIKDIYVQIAVRYQAISR</sequence>
<dbReference type="GO" id="GO:0008270">
    <property type="term" value="F:zinc ion binding"/>
    <property type="evidence" value="ECO:0007669"/>
    <property type="project" value="UniProtKB-KW"/>
</dbReference>
<dbReference type="InterPro" id="IPR000571">
    <property type="entry name" value="Znf_CCCH"/>
</dbReference>
<dbReference type="Proteomes" id="UP000059188">
    <property type="component" value="Unassembled WGS sequence"/>
</dbReference>
<keyword evidence="1" id="KW-0862">Zinc</keyword>
<gene>
    <name evidence="4" type="ORF">RSOLAG1IB_07880</name>
</gene>
<organism evidence="4 5">
    <name type="scientific">Thanatephorus cucumeris (strain AG1-IB / isolate 7/3/14)</name>
    <name type="common">Lettuce bottom rot fungus</name>
    <name type="synonym">Rhizoctonia solani</name>
    <dbReference type="NCBI Taxonomy" id="1108050"/>
    <lineage>
        <taxon>Eukaryota</taxon>
        <taxon>Fungi</taxon>
        <taxon>Dikarya</taxon>
        <taxon>Basidiomycota</taxon>
        <taxon>Agaricomycotina</taxon>
        <taxon>Agaricomycetes</taxon>
        <taxon>Cantharellales</taxon>
        <taxon>Ceratobasidiaceae</taxon>
        <taxon>Rhizoctonia</taxon>
        <taxon>Rhizoctonia solani AG-1</taxon>
    </lineage>
</organism>
<evidence type="ECO:0000256" key="1">
    <source>
        <dbReference type="PROSITE-ProRule" id="PRU00723"/>
    </source>
</evidence>
<dbReference type="OrthoDB" id="3238373at2759"/>
<reference evidence="4 5" key="1">
    <citation type="submission" date="2014-11" db="EMBL/GenBank/DDBJ databases">
        <authorList>
            <person name="Wibberg Daniel"/>
        </authorList>
    </citation>
    <scope>NUCLEOTIDE SEQUENCE [LARGE SCALE GENOMIC DNA]</scope>
    <source>
        <strain evidence="4">Rhizoctonia solani AG1-IB 7/3/14</strain>
    </source>
</reference>
<keyword evidence="5" id="KW-1185">Reference proteome</keyword>
<dbReference type="EMBL" id="LN679122">
    <property type="protein sequence ID" value="CEL56531.1"/>
    <property type="molecule type" value="Genomic_DNA"/>
</dbReference>
<evidence type="ECO:0000313" key="5">
    <source>
        <dbReference type="Proteomes" id="UP000059188"/>
    </source>
</evidence>
<name>A0A0B7FET6_THACB</name>
<dbReference type="AlphaFoldDB" id="A0A0B7FET6"/>
<keyword evidence="1" id="KW-0479">Metal-binding</keyword>
<proteinExistence type="predicted"/>